<gene>
    <name evidence="7" type="ORF">MZV50_25255</name>
</gene>
<dbReference type="PANTHER" id="PTHR31885:SF6">
    <property type="entry name" value="GH04784P"/>
    <property type="match status" value="1"/>
</dbReference>
<keyword evidence="4 6" id="KW-1133">Transmembrane helix</keyword>
<feature type="transmembrane region" description="Helical" evidence="6">
    <location>
        <begin position="53"/>
        <end position="69"/>
    </location>
</feature>
<feature type="transmembrane region" description="Helical" evidence="6">
    <location>
        <begin position="6"/>
        <end position="23"/>
    </location>
</feature>
<keyword evidence="8" id="KW-1185">Reference proteome</keyword>
<feature type="transmembrane region" description="Helical" evidence="6">
    <location>
        <begin position="190"/>
        <end position="210"/>
    </location>
</feature>
<evidence type="ECO:0000256" key="2">
    <source>
        <dbReference type="ARBA" id="ARBA00007375"/>
    </source>
</evidence>
<proteinExistence type="inferred from homology"/>
<dbReference type="Proteomes" id="UP001057520">
    <property type="component" value="Chromosome"/>
</dbReference>
<feature type="transmembrane region" description="Helical" evidence="6">
    <location>
        <begin position="133"/>
        <end position="154"/>
    </location>
</feature>
<organism evidence="7 8">
    <name type="scientific">Caulobacter segnis</name>
    <dbReference type="NCBI Taxonomy" id="88688"/>
    <lineage>
        <taxon>Bacteria</taxon>
        <taxon>Pseudomonadati</taxon>
        <taxon>Pseudomonadota</taxon>
        <taxon>Alphaproteobacteria</taxon>
        <taxon>Caulobacterales</taxon>
        <taxon>Caulobacteraceae</taxon>
        <taxon>Caulobacter</taxon>
    </lineage>
</organism>
<feature type="transmembrane region" description="Helical" evidence="6">
    <location>
        <begin position="102"/>
        <end position="121"/>
    </location>
</feature>
<comment type="subcellular location">
    <subcellularLocation>
        <location evidence="1">Membrane</location>
        <topology evidence="1">Multi-pass membrane protein</topology>
    </subcellularLocation>
</comment>
<dbReference type="EMBL" id="CP096040">
    <property type="protein sequence ID" value="USQ95805.1"/>
    <property type="molecule type" value="Genomic_DNA"/>
</dbReference>
<dbReference type="PANTHER" id="PTHR31885">
    <property type="entry name" value="GH04784P"/>
    <property type="match status" value="1"/>
</dbReference>
<feature type="transmembrane region" description="Helical" evidence="6">
    <location>
        <begin position="160"/>
        <end position="178"/>
    </location>
</feature>
<evidence type="ECO:0000256" key="4">
    <source>
        <dbReference type="ARBA" id="ARBA00022989"/>
    </source>
</evidence>
<comment type="similarity">
    <text evidence="2">Belongs to the TMEM86 family.</text>
</comment>
<evidence type="ECO:0000256" key="5">
    <source>
        <dbReference type="ARBA" id="ARBA00023136"/>
    </source>
</evidence>
<evidence type="ECO:0000313" key="7">
    <source>
        <dbReference type="EMBL" id="USQ95805.1"/>
    </source>
</evidence>
<reference evidence="7 8" key="1">
    <citation type="submission" date="2022-04" db="EMBL/GenBank/DDBJ databases">
        <title>Genome sequence of soybean root-associated Caulobacter segnis RL271.</title>
        <authorList>
            <person name="Longley R."/>
            <person name="Bonito G."/>
            <person name="Trigodet F."/>
            <person name="Crosson S."/>
            <person name="Fiebig A."/>
        </authorList>
    </citation>
    <scope>NUCLEOTIDE SEQUENCE [LARGE SCALE GENOMIC DNA]</scope>
    <source>
        <strain evidence="7 8">RL271</strain>
    </source>
</reference>
<evidence type="ECO:0000256" key="6">
    <source>
        <dbReference type="SAM" id="Phobius"/>
    </source>
</evidence>
<evidence type="ECO:0000313" key="8">
    <source>
        <dbReference type="Proteomes" id="UP001057520"/>
    </source>
</evidence>
<dbReference type="Pfam" id="PF07947">
    <property type="entry name" value="YhhN"/>
    <property type="match status" value="1"/>
</dbReference>
<feature type="transmembrane region" description="Helical" evidence="6">
    <location>
        <begin position="76"/>
        <end position="96"/>
    </location>
</feature>
<evidence type="ECO:0000256" key="1">
    <source>
        <dbReference type="ARBA" id="ARBA00004141"/>
    </source>
</evidence>
<dbReference type="InterPro" id="IPR012506">
    <property type="entry name" value="TMEM86B-like"/>
</dbReference>
<keyword evidence="3 6" id="KW-0812">Transmembrane</keyword>
<keyword evidence="5 6" id="KW-0472">Membrane</keyword>
<protein>
    <submittedName>
        <fullName evidence="7">Lysoplasmalogenase</fullName>
    </submittedName>
</protein>
<accession>A0ABY4ZSY8</accession>
<sequence>MTPETVLWAIAAGSALAYGLLFVEQSPSILRTVVKTCAVAALAVLAYLDGGSVLLAIALTFCALGDAFLAQDPKRWLPLGLAAFLVGHLVYIPLFLEREGAPPIWFWPAAVGIGAIAGLMLRALWGSLSKLRIPVAVYVLAIVGMVVTSLLLPARAWPTTVGALAFMASDAILSFDLFKNAKLLGSPRLTAWAIWFLYWGGQAGITHGMLS</sequence>
<evidence type="ECO:0000256" key="3">
    <source>
        <dbReference type="ARBA" id="ARBA00022692"/>
    </source>
</evidence>
<name>A0ABY4ZSY8_9CAUL</name>